<reference evidence="2 3" key="1">
    <citation type="journal article" date="2023" name="Microbiol. Resour. Announc.">
        <title>Complete Genome Sequence of Imperialibacter roseus strain P4T.</title>
        <authorList>
            <person name="Tizabi D.R."/>
            <person name="Bachvaroff T."/>
            <person name="Hill R.T."/>
        </authorList>
    </citation>
    <scope>NUCLEOTIDE SEQUENCE [LARGE SCALE GENOMIC DNA]</scope>
    <source>
        <strain evidence="2 3">P4T</strain>
    </source>
</reference>
<evidence type="ECO:0000313" key="2">
    <source>
        <dbReference type="EMBL" id="WOK08620.1"/>
    </source>
</evidence>
<keyword evidence="1" id="KW-1133">Transmembrane helix</keyword>
<protein>
    <submittedName>
        <fullName evidence="2">Efflux RND transporter permease subunit</fullName>
    </submittedName>
</protein>
<dbReference type="Gene3D" id="3.30.70.1320">
    <property type="entry name" value="Multidrug efflux transporter AcrB pore domain like"/>
    <property type="match status" value="1"/>
</dbReference>
<dbReference type="Proteomes" id="UP001302349">
    <property type="component" value="Chromosome"/>
</dbReference>
<organism evidence="2 3">
    <name type="scientific">Imperialibacter roseus</name>
    <dbReference type="NCBI Taxonomy" id="1324217"/>
    <lineage>
        <taxon>Bacteria</taxon>
        <taxon>Pseudomonadati</taxon>
        <taxon>Bacteroidota</taxon>
        <taxon>Cytophagia</taxon>
        <taxon>Cytophagales</taxon>
        <taxon>Flammeovirgaceae</taxon>
        <taxon>Imperialibacter</taxon>
    </lineage>
</organism>
<dbReference type="Pfam" id="PF00873">
    <property type="entry name" value="ACR_tran"/>
    <property type="match status" value="1"/>
</dbReference>
<dbReference type="Gene3D" id="1.20.1640.10">
    <property type="entry name" value="Multidrug efflux transporter AcrB transmembrane domain"/>
    <property type="match status" value="2"/>
</dbReference>
<keyword evidence="3" id="KW-1185">Reference proteome</keyword>
<feature type="transmembrane region" description="Helical" evidence="1">
    <location>
        <begin position="882"/>
        <end position="902"/>
    </location>
</feature>
<dbReference type="SUPFAM" id="SSF82714">
    <property type="entry name" value="Multidrug efflux transporter AcrB TolC docking domain, DN and DC subdomains"/>
    <property type="match status" value="2"/>
</dbReference>
<feature type="transmembrane region" description="Helical" evidence="1">
    <location>
        <begin position="985"/>
        <end position="1008"/>
    </location>
</feature>
<dbReference type="Gene3D" id="3.30.70.1440">
    <property type="entry name" value="Multidrug efflux transporter AcrB pore domain"/>
    <property type="match status" value="1"/>
</dbReference>
<dbReference type="EMBL" id="CP136051">
    <property type="protein sequence ID" value="WOK08620.1"/>
    <property type="molecule type" value="Genomic_DNA"/>
</dbReference>
<sequence>MSSISETSIRKPVLAVVLSILLLLFGVVGFSFLGTREFPAVDPPIVTVTSTYAGASPDVIESQITEPLEQAINGIAGVRTISSVSREQASIITVEFNLDVDIEAAANDVRSKVSRAVRSLPPEADPPIIDKADANSQSVMFLTIISNSRNMLELTDFAENVLKERIQTVPGVSGAYVRGARKYSMRLWIDPVKMSAYRIVPQDIEAALKRENIDLPTGRIEGDKTELTIRTDSRLVTPEEFNNMIIKSEGGRQIRFKDLGFAELGSEDDRTNFRGNGAKGLLLSIQPQPNANEIEIADEIYRRLDAMKDEVPADIEIRVANDYTKPIRKSIEEVEETLLIAFILVTMVIFAFLRDWRSTFIPVIAIPISIISSFFIMYIAGFSINVLTLVAIVLAIGLVCDDAIVVLENIFAKVEQGIPPFQAAIQGSKEIYFAIISTTITLVSVFIPIIFMQGLTGRLFLEFGVVLAGSILVSALVALTLSPMMCAVLLKKHSKPSRFYAVTEKFYEGLGAGYAKSLAAFMKYRWLSFVVVALMFGMIAFFGTQLKSELAPLEDRGIIRASVKAPEGVSFEYMDKYMEELDAWVLDNVPEVRTTVALTAVIPGGGAFSPVNSGAENIFLVDASERERSQDEIFKQISKGFEQFTAVRAFPAQPPTIGARFGGLPVQYVIQAPDVESLIEMLPKFLNAAQEHPDLKFVDSDFKVNKPELKLRINREKANELHVPVFDIARSIQLAYSGQRYGYFIMGGKQYQVIGQLSRENRNEPVDLKAINVRNSLGEMVSLDNLIYYEESVSSAAIYRYNRYVSATVSAGIIDGKTLGDGIKAMDEVAAEILPANFKTELAGQSKEYADSSSSLLFAFMLALVLIYLVLSAQFESFVDPLIILFTVPMSMAGALLSLYVMDLTLNIFSQIGIIMLVGLVTKNGILIVEFANQRKAEGVTRLDSVIEAAHARFRPILMTTFATILGILPIALSIGSAAGSRQSLGVAVVGGMIISSFLTLYIIPAIYSYISSKRTFDPEVKAAERMERHRKIAANL</sequence>
<feature type="transmembrane region" description="Helical" evidence="1">
    <location>
        <begin position="526"/>
        <end position="546"/>
    </location>
</feature>
<name>A0ABZ0IXF0_9BACT</name>
<feature type="transmembrane region" description="Helical" evidence="1">
    <location>
        <begin position="957"/>
        <end position="979"/>
    </location>
</feature>
<feature type="transmembrane region" description="Helical" evidence="1">
    <location>
        <begin position="431"/>
        <end position="451"/>
    </location>
</feature>
<accession>A0ABZ0IXF0</accession>
<evidence type="ECO:0000256" key="1">
    <source>
        <dbReference type="SAM" id="Phobius"/>
    </source>
</evidence>
<feature type="transmembrane region" description="Helical" evidence="1">
    <location>
        <begin position="386"/>
        <end position="411"/>
    </location>
</feature>
<evidence type="ECO:0000313" key="3">
    <source>
        <dbReference type="Proteomes" id="UP001302349"/>
    </source>
</evidence>
<feature type="transmembrane region" description="Helical" evidence="1">
    <location>
        <begin position="337"/>
        <end position="353"/>
    </location>
</feature>
<dbReference type="InterPro" id="IPR001036">
    <property type="entry name" value="Acrflvin-R"/>
</dbReference>
<feature type="transmembrane region" description="Helical" evidence="1">
    <location>
        <begin position="463"/>
        <end position="490"/>
    </location>
</feature>
<feature type="transmembrane region" description="Helical" evidence="1">
    <location>
        <begin position="908"/>
        <end position="929"/>
    </location>
</feature>
<keyword evidence="1" id="KW-0812">Transmembrane</keyword>
<feature type="transmembrane region" description="Helical" evidence="1">
    <location>
        <begin position="856"/>
        <end position="875"/>
    </location>
</feature>
<dbReference type="Gene3D" id="3.30.2090.10">
    <property type="entry name" value="Multidrug efflux transporter AcrB TolC docking domain, DN and DC subdomains"/>
    <property type="match status" value="2"/>
</dbReference>
<dbReference type="SUPFAM" id="SSF82866">
    <property type="entry name" value="Multidrug efflux transporter AcrB transmembrane domain"/>
    <property type="match status" value="2"/>
</dbReference>
<dbReference type="PANTHER" id="PTHR32063">
    <property type="match status" value="1"/>
</dbReference>
<dbReference type="Gene3D" id="3.30.70.1430">
    <property type="entry name" value="Multidrug efflux transporter AcrB pore domain"/>
    <property type="match status" value="2"/>
</dbReference>
<gene>
    <name evidence="2" type="ORF">RT717_08220</name>
</gene>
<feature type="transmembrane region" description="Helical" evidence="1">
    <location>
        <begin position="360"/>
        <end position="380"/>
    </location>
</feature>
<dbReference type="PANTHER" id="PTHR32063:SF28">
    <property type="entry name" value="BLR2861 PROTEIN"/>
    <property type="match status" value="1"/>
</dbReference>
<dbReference type="PRINTS" id="PR00702">
    <property type="entry name" value="ACRIFLAVINRP"/>
</dbReference>
<proteinExistence type="predicted"/>
<dbReference type="SUPFAM" id="SSF82693">
    <property type="entry name" value="Multidrug efflux transporter AcrB pore domain, PN1, PN2, PC1 and PC2 subdomains"/>
    <property type="match status" value="4"/>
</dbReference>
<keyword evidence="1" id="KW-0472">Membrane</keyword>
<dbReference type="InterPro" id="IPR027463">
    <property type="entry name" value="AcrB_DN_DC_subdom"/>
</dbReference>
<feature type="transmembrane region" description="Helical" evidence="1">
    <location>
        <begin position="12"/>
        <end position="33"/>
    </location>
</feature>
<dbReference type="RefSeq" id="WP_317491255.1">
    <property type="nucleotide sequence ID" value="NZ_CP136051.1"/>
</dbReference>